<feature type="transmembrane region" description="Helical" evidence="6">
    <location>
        <begin position="125"/>
        <end position="149"/>
    </location>
</feature>
<dbReference type="InterPro" id="IPR049326">
    <property type="entry name" value="Rhodopsin_dom_fungi"/>
</dbReference>
<evidence type="ECO:0000256" key="4">
    <source>
        <dbReference type="ARBA" id="ARBA00023136"/>
    </source>
</evidence>
<dbReference type="PANTHER" id="PTHR33048:SF47">
    <property type="entry name" value="INTEGRAL MEMBRANE PROTEIN-RELATED"/>
    <property type="match status" value="1"/>
</dbReference>
<keyword evidence="9" id="KW-1185">Reference proteome</keyword>
<evidence type="ECO:0000313" key="8">
    <source>
        <dbReference type="EMBL" id="KAF3771388.1"/>
    </source>
</evidence>
<evidence type="ECO:0000256" key="3">
    <source>
        <dbReference type="ARBA" id="ARBA00022989"/>
    </source>
</evidence>
<dbReference type="GO" id="GO:0016020">
    <property type="term" value="C:membrane"/>
    <property type="evidence" value="ECO:0007669"/>
    <property type="project" value="UniProtKB-SubCell"/>
</dbReference>
<evidence type="ECO:0000256" key="1">
    <source>
        <dbReference type="ARBA" id="ARBA00004141"/>
    </source>
</evidence>
<dbReference type="EMBL" id="MU032344">
    <property type="protein sequence ID" value="KAF3771388.1"/>
    <property type="molecule type" value="Genomic_DNA"/>
</dbReference>
<evidence type="ECO:0000259" key="7">
    <source>
        <dbReference type="Pfam" id="PF20684"/>
    </source>
</evidence>
<feature type="non-terminal residue" evidence="8">
    <location>
        <position position="329"/>
    </location>
</feature>
<feature type="transmembrane region" description="Helical" evidence="6">
    <location>
        <begin position="175"/>
        <end position="197"/>
    </location>
</feature>
<sequence>PTQGINWLFFSLSVIALASRLYIRITVFRKLIAEDFLMLATLCLLIADEALGQRFSATIYWFMGVLNGTKSYGTDLTGFLDAASAMLKALGSAIIFFLAALYVIKANFMFFFRRLGSRGSKLFFTLWWIAFGIVMACGVVSLCMGIQTFRCLFNGIVYTLENCESDADQNVYFTYFKVTVALDIITDAIIIAFPIWILWGVQISTRKKVALGAIFSLVGLTIVATILRGAILTSVFEESEAGKTINIPWIWFWFHIELCISVIVACLVSFRSLFMHNREQVSGEAQRRAAALRRRRNLGLRGQFKYWQDSVFDACRTLEGLDFDDGVTL</sequence>
<dbReference type="InterPro" id="IPR052337">
    <property type="entry name" value="SAT4-like"/>
</dbReference>
<evidence type="ECO:0000256" key="5">
    <source>
        <dbReference type="ARBA" id="ARBA00038359"/>
    </source>
</evidence>
<gene>
    <name evidence="8" type="ORF">M406DRAFT_220852</name>
</gene>
<dbReference type="OrthoDB" id="5329176at2759"/>
<accession>A0A9P4YDK3</accession>
<evidence type="ECO:0000256" key="2">
    <source>
        <dbReference type="ARBA" id="ARBA00022692"/>
    </source>
</evidence>
<feature type="transmembrane region" description="Helical" evidence="6">
    <location>
        <begin position="250"/>
        <end position="270"/>
    </location>
</feature>
<evidence type="ECO:0000256" key="6">
    <source>
        <dbReference type="SAM" id="Phobius"/>
    </source>
</evidence>
<dbReference type="PANTHER" id="PTHR33048">
    <property type="entry name" value="PTH11-LIKE INTEGRAL MEMBRANE PROTEIN (AFU_ORTHOLOGUE AFUA_5G11245)"/>
    <property type="match status" value="1"/>
</dbReference>
<feature type="domain" description="Rhodopsin" evidence="7">
    <location>
        <begin position="20"/>
        <end position="274"/>
    </location>
</feature>
<protein>
    <recommendedName>
        <fullName evidence="7">Rhodopsin domain-containing protein</fullName>
    </recommendedName>
</protein>
<proteinExistence type="inferred from homology"/>
<feature type="non-terminal residue" evidence="8">
    <location>
        <position position="1"/>
    </location>
</feature>
<comment type="caution">
    <text evidence="8">The sequence shown here is derived from an EMBL/GenBank/DDBJ whole genome shotgun (WGS) entry which is preliminary data.</text>
</comment>
<keyword evidence="2 6" id="KW-0812">Transmembrane</keyword>
<dbReference type="RefSeq" id="XP_040782349.1">
    <property type="nucleotide sequence ID" value="XM_040915576.1"/>
</dbReference>
<reference evidence="8" key="1">
    <citation type="journal article" date="2020" name="Phytopathology">
        <title>Genome sequence of the chestnut blight fungus Cryphonectria parasitica EP155: A fundamental resource for an archetypical invasive plant pathogen.</title>
        <authorList>
            <person name="Crouch J.A."/>
            <person name="Dawe A."/>
            <person name="Aerts A."/>
            <person name="Barry K."/>
            <person name="Churchill A.C.L."/>
            <person name="Grimwood J."/>
            <person name="Hillman B."/>
            <person name="Milgroom M.G."/>
            <person name="Pangilinan J."/>
            <person name="Smith M."/>
            <person name="Salamov A."/>
            <person name="Schmutz J."/>
            <person name="Yadav J."/>
            <person name="Grigoriev I.V."/>
            <person name="Nuss D."/>
        </authorList>
    </citation>
    <scope>NUCLEOTIDE SEQUENCE</scope>
    <source>
        <strain evidence="8">EP155</strain>
    </source>
</reference>
<keyword evidence="4 6" id="KW-0472">Membrane</keyword>
<organism evidence="8 9">
    <name type="scientific">Cryphonectria parasitica (strain ATCC 38755 / EP155)</name>
    <dbReference type="NCBI Taxonomy" id="660469"/>
    <lineage>
        <taxon>Eukaryota</taxon>
        <taxon>Fungi</taxon>
        <taxon>Dikarya</taxon>
        <taxon>Ascomycota</taxon>
        <taxon>Pezizomycotina</taxon>
        <taxon>Sordariomycetes</taxon>
        <taxon>Sordariomycetidae</taxon>
        <taxon>Diaporthales</taxon>
        <taxon>Cryphonectriaceae</taxon>
        <taxon>Cryphonectria-Endothia species complex</taxon>
        <taxon>Cryphonectria</taxon>
    </lineage>
</organism>
<dbReference type="Pfam" id="PF20684">
    <property type="entry name" value="Fung_rhodopsin"/>
    <property type="match status" value="1"/>
</dbReference>
<dbReference type="Proteomes" id="UP000803844">
    <property type="component" value="Unassembled WGS sequence"/>
</dbReference>
<dbReference type="AlphaFoldDB" id="A0A9P4YDK3"/>
<comment type="similarity">
    <text evidence="5">Belongs to the SAT4 family.</text>
</comment>
<dbReference type="GeneID" id="63832705"/>
<evidence type="ECO:0000313" key="9">
    <source>
        <dbReference type="Proteomes" id="UP000803844"/>
    </source>
</evidence>
<feature type="transmembrane region" description="Helical" evidence="6">
    <location>
        <begin position="209"/>
        <end position="230"/>
    </location>
</feature>
<feature type="transmembrane region" description="Helical" evidence="6">
    <location>
        <begin position="6"/>
        <end position="23"/>
    </location>
</feature>
<keyword evidence="3 6" id="KW-1133">Transmembrane helix</keyword>
<name>A0A9P4YDK3_CRYP1</name>
<comment type="subcellular location">
    <subcellularLocation>
        <location evidence="1">Membrane</location>
        <topology evidence="1">Multi-pass membrane protein</topology>
    </subcellularLocation>
</comment>
<feature type="transmembrane region" description="Helical" evidence="6">
    <location>
        <begin position="35"/>
        <end position="62"/>
    </location>
</feature>
<feature type="transmembrane region" description="Helical" evidence="6">
    <location>
        <begin position="82"/>
        <end position="104"/>
    </location>
</feature>